<proteinExistence type="predicted"/>
<dbReference type="Proteomes" id="UP001234297">
    <property type="component" value="Chromosome 12"/>
</dbReference>
<reference evidence="1 2" key="1">
    <citation type="journal article" date="2022" name="Hortic Res">
        <title>A haplotype resolved chromosomal level avocado genome allows analysis of novel avocado genes.</title>
        <authorList>
            <person name="Nath O."/>
            <person name="Fletcher S.J."/>
            <person name="Hayward A."/>
            <person name="Shaw L.M."/>
            <person name="Masouleh A.K."/>
            <person name="Furtado A."/>
            <person name="Henry R.J."/>
            <person name="Mitter N."/>
        </authorList>
    </citation>
    <scope>NUCLEOTIDE SEQUENCE [LARGE SCALE GENOMIC DNA]</scope>
    <source>
        <strain evidence="2">cv. Hass</strain>
    </source>
</reference>
<evidence type="ECO:0000313" key="1">
    <source>
        <dbReference type="EMBL" id="KAJ8615504.1"/>
    </source>
</evidence>
<accession>A0ACC2K317</accession>
<dbReference type="EMBL" id="CM056820">
    <property type="protein sequence ID" value="KAJ8615504.1"/>
    <property type="molecule type" value="Genomic_DNA"/>
</dbReference>
<protein>
    <submittedName>
        <fullName evidence="1">Uncharacterized protein</fullName>
    </submittedName>
</protein>
<name>A0ACC2K317_PERAE</name>
<sequence>MAVKSRAVVVTFGAGESCSGLKGTEAASCRLEQAKIRRFCYDPNKWRKTIMPIVAGIKEGNRYRFCTAIMPCRKSPETLFPVFTTSCQSASALSEKTTAGKAETGNLYCCSETYLGSWDRTIPKKKTRAVPPQPELVAAAAFRCLSLASEKGRRISPVAKSIFCSRD</sequence>
<evidence type="ECO:0000313" key="2">
    <source>
        <dbReference type="Proteomes" id="UP001234297"/>
    </source>
</evidence>
<keyword evidence="2" id="KW-1185">Reference proteome</keyword>
<comment type="caution">
    <text evidence="1">The sequence shown here is derived from an EMBL/GenBank/DDBJ whole genome shotgun (WGS) entry which is preliminary data.</text>
</comment>
<organism evidence="1 2">
    <name type="scientific">Persea americana</name>
    <name type="common">Avocado</name>
    <dbReference type="NCBI Taxonomy" id="3435"/>
    <lineage>
        <taxon>Eukaryota</taxon>
        <taxon>Viridiplantae</taxon>
        <taxon>Streptophyta</taxon>
        <taxon>Embryophyta</taxon>
        <taxon>Tracheophyta</taxon>
        <taxon>Spermatophyta</taxon>
        <taxon>Magnoliopsida</taxon>
        <taxon>Magnoliidae</taxon>
        <taxon>Laurales</taxon>
        <taxon>Lauraceae</taxon>
        <taxon>Persea</taxon>
    </lineage>
</organism>
<gene>
    <name evidence="1" type="ORF">MRB53_034876</name>
</gene>